<keyword evidence="1" id="KW-1133">Transmembrane helix</keyword>
<keyword evidence="1" id="KW-0472">Membrane</keyword>
<sequence length="90" mass="9059">MACALVSTDWPVSVELAERRGLSARPTGVAACAVWVSVTAAVCMAAAMTVFAVSLAGAEGYGLAAIGGVGGMLMFMTRTSMLVTGAERSN</sequence>
<protein>
    <submittedName>
        <fullName evidence="2">Uncharacterized protein</fullName>
    </submittedName>
</protein>
<keyword evidence="1" id="KW-0812">Transmembrane</keyword>
<dbReference type="AlphaFoldDB" id="W9H5C5"/>
<dbReference type="RefSeq" id="WP_037449879.1">
    <property type="nucleotide sequence ID" value="NZ_AVFL01000005.1"/>
</dbReference>
<keyword evidence="3" id="KW-1185">Reference proteome</keyword>
<gene>
    <name evidence="2" type="ORF">N825_30890</name>
</gene>
<evidence type="ECO:0000313" key="2">
    <source>
        <dbReference type="EMBL" id="EWY41234.1"/>
    </source>
</evidence>
<evidence type="ECO:0000256" key="1">
    <source>
        <dbReference type="SAM" id="Phobius"/>
    </source>
</evidence>
<feature type="transmembrane region" description="Helical" evidence="1">
    <location>
        <begin position="29"/>
        <end position="55"/>
    </location>
</feature>
<accession>W9H5C5</accession>
<proteinExistence type="predicted"/>
<evidence type="ECO:0000313" key="3">
    <source>
        <dbReference type="Proteomes" id="UP000019486"/>
    </source>
</evidence>
<name>W9H5C5_9PROT</name>
<organism evidence="2 3">
    <name type="scientific">Skermanella stibiiresistens SB22</name>
    <dbReference type="NCBI Taxonomy" id="1385369"/>
    <lineage>
        <taxon>Bacteria</taxon>
        <taxon>Pseudomonadati</taxon>
        <taxon>Pseudomonadota</taxon>
        <taxon>Alphaproteobacteria</taxon>
        <taxon>Rhodospirillales</taxon>
        <taxon>Azospirillaceae</taxon>
        <taxon>Skermanella</taxon>
    </lineage>
</organism>
<comment type="caution">
    <text evidence="2">The sequence shown here is derived from an EMBL/GenBank/DDBJ whole genome shotgun (WGS) entry which is preliminary data.</text>
</comment>
<feature type="transmembrane region" description="Helical" evidence="1">
    <location>
        <begin position="61"/>
        <end position="83"/>
    </location>
</feature>
<dbReference type="Proteomes" id="UP000019486">
    <property type="component" value="Unassembled WGS sequence"/>
</dbReference>
<dbReference type="EMBL" id="AVFL01000005">
    <property type="protein sequence ID" value="EWY41234.1"/>
    <property type="molecule type" value="Genomic_DNA"/>
</dbReference>
<reference evidence="2 3" key="1">
    <citation type="submission" date="2013-08" db="EMBL/GenBank/DDBJ databases">
        <title>The genome sequence of Skermanella stibiiresistens.</title>
        <authorList>
            <person name="Zhu W."/>
            <person name="Wang G."/>
        </authorList>
    </citation>
    <scope>NUCLEOTIDE SEQUENCE [LARGE SCALE GENOMIC DNA]</scope>
    <source>
        <strain evidence="2 3">SB22</strain>
    </source>
</reference>